<feature type="compositionally biased region" description="Polar residues" evidence="1">
    <location>
        <begin position="138"/>
        <end position="165"/>
    </location>
</feature>
<organism evidence="2">
    <name type="scientific">marine sediment metagenome</name>
    <dbReference type="NCBI Taxonomy" id="412755"/>
    <lineage>
        <taxon>unclassified sequences</taxon>
        <taxon>metagenomes</taxon>
        <taxon>ecological metagenomes</taxon>
    </lineage>
</organism>
<reference evidence="2" key="1">
    <citation type="journal article" date="2015" name="Nature">
        <title>Complex archaea that bridge the gap between prokaryotes and eukaryotes.</title>
        <authorList>
            <person name="Spang A."/>
            <person name="Saw J.H."/>
            <person name="Jorgensen S.L."/>
            <person name="Zaremba-Niedzwiedzka K."/>
            <person name="Martijn J."/>
            <person name="Lind A.E."/>
            <person name="van Eijk R."/>
            <person name="Schleper C."/>
            <person name="Guy L."/>
            <person name="Ettema T.J."/>
        </authorList>
    </citation>
    <scope>NUCLEOTIDE SEQUENCE</scope>
</reference>
<protein>
    <submittedName>
        <fullName evidence="2">Uncharacterized protein</fullName>
    </submittedName>
</protein>
<dbReference type="InterPro" id="IPR036388">
    <property type="entry name" value="WH-like_DNA-bd_sf"/>
</dbReference>
<dbReference type="InterPro" id="IPR036390">
    <property type="entry name" value="WH_DNA-bd_sf"/>
</dbReference>
<sequence length="221" mass="24768">MDYYTPVPEILTKKYGLITAAIYGRIFRFSEEAKGCYESQGTMAEALNISISTIKVHTRLLVKDGYIKCINDGGQGRNFHFYITSKLETEVRDKEVLLSEIQTPLAEIQRTSVGDTENHIKTDYKRDKVLSTSDDHSNLLNSLDGNTDSGPRSNSQADDPSNGRSQDTEEQELESEEPLSPANDIQNPTSTKQVSGGRVSKYEQEAREHAKSLPANERYEL</sequence>
<evidence type="ECO:0000313" key="2">
    <source>
        <dbReference type="EMBL" id="KKM92874.1"/>
    </source>
</evidence>
<dbReference type="SUPFAM" id="SSF46785">
    <property type="entry name" value="Winged helix' DNA-binding domain"/>
    <property type="match status" value="1"/>
</dbReference>
<comment type="caution">
    <text evidence="2">The sequence shown here is derived from an EMBL/GenBank/DDBJ whole genome shotgun (WGS) entry which is preliminary data.</text>
</comment>
<feature type="region of interest" description="Disordered" evidence="1">
    <location>
        <begin position="131"/>
        <end position="221"/>
    </location>
</feature>
<gene>
    <name evidence="2" type="ORF">LCGC14_1214040</name>
</gene>
<proteinExistence type="predicted"/>
<feature type="compositionally biased region" description="Polar residues" evidence="1">
    <location>
        <begin position="183"/>
        <end position="194"/>
    </location>
</feature>
<dbReference type="Gene3D" id="1.10.10.10">
    <property type="entry name" value="Winged helix-like DNA-binding domain superfamily/Winged helix DNA-binding domain"/>
    <property type="match status" value="1"/>
</dbReference>
<name>A0A0F9LDA4_9ZZZZ</name>
<dbReference type="AlphaFoldDB" id="A0A0F9LDA4"/>
<feature type="compositionally biased region" description="Basic and acidic residues" evidence="1">
    <location>
        <begin position="200"/>
        <end position="221"/>
    </location>
</feature>
<accession>A0A0F9LDA4</accession>
<dbReference type="EMBL" id="LAZR01006340">
    <property type="protein sequence ID" value="KKM92874.1"/>
    <property type="molecule type" value="Genomic_DNA"/>
</dbReference>
<feature type="compositionally biased region" description="Acidic residues" evidence="1">
    <location>
        <begin position="168"/>
        <end position="177"/>
    </location>
</feature>
<evidence type="ECO:0000256" key="1">
    <source>
        <dbReference type="SAM" id="MobiDB-lite"/>
    </source>
</evidence>
<dbReference type="Pfam" id="PF13730">
    <property type="entry name" value="HTH_36"/>
    <property type="match status" value="1"/>
</dbReference>